<keyword evidence="2" id="KW-0229">DNA integration</keyword>
<evidence type="ECO:0000256" key="5">
    <source>
        <dbReference type="PROSITE-ProRule" id="PRU01248"/>
    </source>
</evidence>
<dbReference type="InterPro" id="IPR011010">
    <property type="entry name" value="DNA_brk_join_enz"/>
</dbReference>
<name>A0A502CB64_9SPHN</name>
<dbReference type="Gene3D" id="3.30.160.390">
    <property type="entry name" value="Integrase, DNA-binding domain"/>
    <property type="match status" value="1"/>
</dbReference>
<comment type="similarity">
    <text evidence="1">Belongs to the 'phage' integrase family.</text>
</comment>
<evidence type="ECO:0000256" key="4">
    <source>
        <dbReference type="ARBA" id="ARBA00023172"/>
    </source>
</evidence>
<keyword evidence="3 5" id="KW-0238">DNA-binding</keyword>
<dbReference type="GO" id="GO:0006310">
    <property type="term" value="P:DNA recombination"/>
    <property type="evidence" value="ECO:0007669"/>
    <property type="project" value="UniProtKB-KW"/>
</dbReference>
<keyword evidence="4" id="KW-0233">DNA recombination</keyword>
<sequence length="429" mass="48236">MALTDMQARKALPSERDYKLADSGGLHLFVTKKGHKSWRLKYRFAGKEKRLLLGPYPEVTLARARELRDDAKRMLRESLDPAMEAHKRKIAAYAAAGATLEKYALLWHEAQRGRWSAVHVKKVEQALRRDVFPQLGRLPLAHIDGPMILKALRQVERRGAIDTAKRIRQHISAIFQFAMAEGVVRSDPASSISKALLPTPVGGRQPAVRTLGDARALLAAMDASTSEPATKLASRLLALTVVRPGIVRAAQWEEFENIEWNNPGASAPDATWRIPAAKMKLELDDKTDQAFEHVVPLPKAAIAVLRQIRRLSGTYPYLFGSRRSPRHPMSENTISYMYARNGYAGRHVPHGWRSTFSTIMNERAVAERRLEDRQIIDGMLAHKPTGISGSEMAYNRAIYWDRRKQIAGEWATLLMEGQVPAVELLIPQR</sequence>
<dbReference type="GO" id="GO:0003677">
    <property type="term" value="F:DNA binding"/>
    <property type="evidence" value="ECO:0007669"/>
    <property type="project" value="UniProtKB-UniRule"/>
</dbReference>
<dbReference type="InterPro" id="IPR050808">
    <property type="entry name" value="Phage_Integrase"/>
</dbReference>
<dbReference type="Pfam" id="PF22022">
    <property type="entry name" value="Phage_int_M"/>
    <property type="match status" value="1"/>
</dbReference>
<dbReference type="CDD" id="cd00801">
    <property type="entry name" value="INT_P4_C"/>
    <property type="match status" value="1"/>
</dbReference>
<evidence type="ECO:0000313" key="8">
    <source>
        <dbReference type="EMBL" id="TPG09982.1"/>
    </source>
</evidence>
<dbReference type="InterPro" id="IPR002104">
    <property type="entry name" value="Integrase_catalytic"/>
</dbReference>
<dbReference type="EMBL" id="RCZK01000012">
    <property type="protein sequence ID" value="TPG09982.1"/>
    <property type="molecule type" value="Genomic_DNA"/>
</dbReference>
<gene>
    <name evidence="8" type="ORF">EAH84_12770</name>
</gene>
<dbReference type="PROSITE" id="PS51898">
    <property type="entry name" value="TYR_RECOMBINASE"/>
    <property type="match status" value="1"/>
</dbReference>
<feature type="domain" description="Tyr recombinase" evidence="6">
    <location>
        <begin position="204"/>
        <end position="408"/>
    </location>
</feature>
<evidence type="ECO:0000259" key="6">
    <source>
        <dbReference type="PROSITE" id="PS51898"/>
    </source>
</evidence>
<dbReference type="InterPro" id="IPR038488">
    <property type="entry name" value="Integrase_DNA-bd_sf"/>
</dbReference>
<dbReference type="SUPFAM" id="SSF56349">
    <property type="entry name" value="DNA breaking-rejoining enzymes"/>
    <property type="match status" value="1"/>
</dbReference>
<dbReference type="InterPro" id="IPR025166">
    <property type="entry name" value="Integrase_DNA_bind_dom"/>
</dbReference>
<dbReference type="InterPro" id="IPR010998">
    <property type="entry name" value="Integrase_recombinase_N"/>
</dbReference>
<evidence type="ECO:0000256" key="3">
    <source>
        <dbReference type="ARBA" id="ARBA00023125"/>
    </source>
</evidence>
<reference evidence="8 9" key="1">
    <citation type="journal article" date="2019" name="Environ. Microbiol.">
        <title>Species interactions and distinct microbial communities in high Arctic permafrost affected cryosols are associated with the CH4 and CO2 gas fluxes.</title>
        <authorList>
            <person name="Altshuler I."/>
            <person name="Hamel J."/>
            <person name="Turney S."/>
            <person name="Magnuson E."/>
            <person name="Levesque R."/>
            <person name="Greer C."/>
            <person name="Whyte L.G."/>
        </authorList>
    </citation>
    <scope>NUCLEOTIDE SEQUENCE [LARGE SCALE GENOMIC DNA]</scope>
    <source>
        <strain evidence="8 9">S5.1</strain>
    </source>
</reference>
<keyword evidence="9" id="KW-1185">Reference proteome</keyword>
<organism evidence="8 9">
    <name type="scientific">Sphingomonas oligophenolica</name>
    <dbReference type="NCBI Taxonomy" id="301154"/>
    <lineage>
        <taxon>Bacteria</taxon>
        <taxon>Pseudomonadati</taxon>
        <taxon>Pseudomonadota</taxon>
        <taxon>Alphaproteobacteria</taxon>
        <taxon>Sphingomonadales</taxon>
        <taxon>Sphingomonadaceae</taxon>
        <taxon>Sphingomonas</taxon>
    </lineage>
</organism>
<dbReference type="GO" id="GO:0015074">
    <property type="term" value="P:DNA integration"/>
    <property type="evidence" value="ECO:0007669"/>
    <property type="project" value="UniProtKB-KW"/>
</dbReference>
<dbReference type="PROSITE" id="PS51900">
    <property type="entry name" value="CB"/>
    <property type="match status" value="1"/>
</dbReference>
<evidence type="ECO:0000259" key="7">
    <source>
        <dbReference type="PROSITE" id="PS51900"/>
    </source>
</evidence>
<comment type="caution">
    <text evidence="8">The sequence shown here is derived from an EMBL/GenBank/DDBJ whole genome shotgun (WGS) entry which is preliminary data.</text>
</comment>
<proteinExistence type="inferred from homology"/>
<evidence type="ECO:0000256" key="2">
    <source>
        <dbReference type="ARBA" id="ARBA00022908"/>
    </source>
</evidence>
<protein>
    <submittedName>
        <fullName evidence="8">DUF4102 domain-containing protein</fullName>
    </submittedName>
</protein>
<dbReference type="OrthoDB" id="7388552at2"/>
<dbReference type="RefSeq" id="WP_140872403.1">
    <property type="nucleotide sequence ID" value="NZ_RCZK01000012.1"/>
</dbReference>
<dbReference type="PANTHER" id="PTHR30629:SF2">
    <property type="entry name" value="PROPHAGE INTEGRASE INTS-RELATED"/>
    <property type="match status" value="1"/>
</dbReference>
<dbReference type="Gene3D" id="1.10.443.10">
    <property type="entry name" value="Intergrase catalytic core"/>
    <property type="match status" value="1"/>
</dbReference>
<dbReference type="PANTHER" id="PTHR30629">
    <property type="entry name" value="PROPHAGE INTEGRASE"/>
    <property type="match status" value="1"/>
</dbReference>
<dbReference type="Gene3D" id="1.10.150.130">
    <property type="match status" value="1"/>
</dbReference>
<accession>A0A502CB64</accession>
<dbReference type="Pfam" id="PF13356">
    <property type="entry name" value="Arm-DNA-bind_3"/>
    <property type="match status" value="1"/>
</dbReference>
<feature type="domain" description="Core-binding (CB)" evidence="7">
    <location>
        <begin position="98"/>
        <end position="179"/>
    </location>
</feature>
<evidence type="ECO:0000313" key="9">
    <source>
        <dbReference type="Proteomes" id="UP000318413"/>
    </source>
</evidence>
<dbReference type="Proteomes" id="UP000318413">
    <property type="component" value="Unassembled WGS sequence"/>
</dbReference>
<dbReference type="InterPro" id="IPR013762">
    <property type="entry name" value="Integrase-like_cat_sf"/>
</dbReference>
<dbReference type="InterPro" id="IPR053876">
    <property type="entry name" value="Phage_int_M"/>
</dbReference>
<dbReference type="AlphaFoldDB" id="A0A502CB64"/>
<evidence type="ECO:0000256" key="1">
    <source>
        <dbReference type="ARBA" id="ARBA00008857"/>
    </source>
</evidence>
<dbReference type="InterPro" id="IPR044068">
    <property type="entry name" value="CB"/>
</dbReference>